<dbReference type="InterPro" id="IPR036412">
    <property type="entry name" value="HAD-like_sf"/>
</dbReference>
<name>A0AA88NPW8_TACVA</name>
<evidence type="ECO:0000259" key="14">
    <source>
        <dbReference type="PROSITE" id="PS50853"/>
    </source>
</evidence>
<dbReference type="FunFam" id="2.60.40.10:FF:000233">
    <property type="entry name" value="Myomesin 1"/>
    <property type="match status" value="1"/>
</dbReference>
<dbReference type="FunFam" id="2.60.40.10:FF:000222">
    <property type="entry name" value="Myomesin 1"/>
    <property type="match status" value="1"/>
</dbReference>
<dbReference type="Pfam" id="PF08235">
    <property type="entry name" value="LNS2"/>
    <property type="match status" value="1"/>
</dbReference>
<dbReference type="InterPro" id="IPR013783">
    <property type="entry name" value="Ig-like_fold"/>
</dbReference>
<dbReference type="Pfam" id="PF16876">
    <property type="entry name" value="Lipin_mid"/>
    <property type="match status" value="1"/>
</dbReference>
<dbReference type="GO" id="GO:0032982">
    <property type="term" value="C:myosin filament"/>
    <property type="evidence" value="ECO:0007669"/>
    <property type="project" value="UniProtKB-KW"/>
</dbReference>
<dbReference type="CDD" id="cd00096">
    <property type="entry name" value="Ig"/>
    <property type="match status" value="1"/>
</dbReference>
<comment type="cofactor">
    <cofactor evidence="2">
        <name>Mg(2+)</name>
        <dbReference type="ChEBI" id="CHEBI:18420"/>
    </cofactor>
</comment>
<dbReference type="GO" id="GO:0032869">
    <property type="term" value="P:cellular response to insulin stimulus"/>
    <property type="evidence" value="ECO:0007669"/>
    <property type="project" value="TreeGrafter"/>
</dbReference>
<feature type="domain" description="Ig-like" evidence="13">
    <location>
        <begin position="1426"/>
        <end position="1504"/>
    </location>
</feature>
<dbReference type="InterPro" id="IPR007651">
    <property type="entry name" value="Lipin_N"/>
</dbReference>
<dbReference type="GO" id="GO:0008195">
    <property type="term" value="F:phosphatidate phosphatase activity"/>
    <property type="evidence" value="ECO:0007669"/>
    <property type="project" value="UniProtKB-EC"/>
</dbReference>
<dbReference type="FunFam" id="2.60.40.10:FF:000134">
    <property type="entry name" value="Myomesin 1"/>
    <property type="match status" value="1"/>
</dbReference>
<feature type="compositionally biased region" description="Basic and acidic residues" evidence="12">
    <location>
        <begin position="2126"/>
        <end position="2155"/>
    </location>
</feature>
<evidence type="ECO:0000256" key="11">
    <source>
        <dbReference type="ARBA" id="ARBA00023319"/>
    </source>
</evidence>
<feature type="compositionally biased region" description="Polar residues" evidence="12">
    <location>
        <begin position="1910"/>
        <end position="1921"/>
    </location>
</feature>
<dbReference type="EC" id="3.1.3.4" evidence="5"/>
<proteinExistence type="inferred from homology"/>
<dbReference type="InterPro" id="IPR036116">
    <property type="entry name" value="FN3_sf"/>
</dbReference>
<dbReference type="FunFam" id="2.60.40.10:FF:000029">
    <property type="entry name" value="Myomesin 1"/>
    <property type="match status" value="1"/>
</dbReference>
<dbReference type="EMBL" id="JAVHJS010000004">
    <property type="protein sequence ID" value="KAK2860697.1"/>
    <property type="molecule type" value="Genomic_DNA"/>
</dbReference>
<dbReference type="SUPFAM" id="SSF48726">
    <property type="entry name" value="Immunoglobulin"/>
    <property type="match status" value="5"/>
</dbReference>
<dbReference type="CDD" id="cd00063">
    <property type="entry name" value="FN3"/>
    <property type="match status" value="5"/>
</dbReference>
<dbReference type="InterPro" id="IPR003961">
    <property type="entry name" value="FN3_dom"/>
</dbReference>
<keyword evidence="8" id="KW-0677">Repeat</keyword>
<feature type="compositionally biased region" description="Basic and acidic residues" evidence="12">
    <location>
        <begin position="1974"/>
        <end position="1983"/>
    </location>
</feature>
<feature type="region of interest" description="Disordered" evidence="12">
    <location>
        <begin position="2122"/>
        <end position="2188"/>
    </location>
</feature>
<dbReference type="PROSITE" id="PS50835">
    <property type="entry name" value="IG_LIKE"/>
    <property type="match status" value="5"/>
</dbReference>
<dbReference type="InterPro" id="IPR003599">
    <property type="entry name" value="Ig_sub"/>
</dbReference>
<dbReference type="Pfam" id="PF00041">
    <property type="entry name" value="fn3"/>
    <property type="match status" value="5"/>
</dbReference>
<dbReference type="InterPro" id="IPR031315">
    <property type="entry name" value="LNS2/PITP"/>
</dbReference>
<evidence type="ECO:0000256" key="6">
    <source>
        <dbReference type="ARBA" id="ARBA00022433"/>
    </source>
</evidence>
<feature type="compositionally biased region" description="Acidic residues" evidence="12">
    <location>
        <begin position="1741"/>
        <end position="1753"/>
    </location>
</feature>
<feature type="domain" description="Fibronectin type-III" evidence="14">
    <location>
        <begin position="554"/>
        <end position="648"/>
    </location>
</feature>
<evidence type="ECO:0000256" key="7">
    <source>
        <dbReference type="ARBA" id="ARBA00022490"/>
    </source>
</evidence>
<dbReference type="FunFam" id="2.60.40.10:FF:002172">
    <property type="entry name" value="Myomesin 1a (skelemin)"/>
    <property type="match status" value="2"/>
</dbReference>
<evidence type="ECO:0000256" key="4">
    <source>
        <dbReference type="ARBA" id="ARBA00005476"/>
    </source>
</evidence>
<dbReference type="FunFam" id="2.60.40.10:FF:000069">
    <property type="entry name" value="Alpha-protein kinase 3"/>
    <property type="match status" value="1"/>
</dbReference>
<dbReference type="SMART" id="SM00409">
    <property type="entry name" value="IG"/>
    <property type="match status" value="5"/>
</dbReference>
<dbReference type="SUPFAM" id="SSF56784">
    <property type="entry name" value="HAD-like"/>
    <property type="match status" value="1"/>
</dbReference>
<feature type="compositionally biased region" description="Low complexity" evidence="12">
    <location>
        <begin position="2175"/>
        <end position="2186"/>
    </location>
</feature>
<sequence length="2451" mass="273614">MSGSVQVQQQELQRRNLETKFESSYHQSSLSSFSHQTYAAHMSSMGVQTSSKKQEKKLSSISGVHTSKKKQEKKLSSTFREKSASKKQEEKKTLYTKEHKCACLALDKEESVIGYVVPVCKSSYLATQDLMESQEDVKEEGLGYVVMKNLFSRDSEYQLKLVKKSRSTTMRESAEKLTLTKKIHEKHEFQRKLNTDNLAHPPEFIVKPRGQTVWEGKSVTLHCTLAGWPKPRVAWYKNNVLIDAKAHAEKYTAESNYNMHSLEIKNCDFNDTAEYRISALNVKGESSAFASVIIKRFKDGEVIERPHGFSPEYGVTFRTSIIDKFGVAFGREGETMSLGCTVIIYPTVKRYQPEVLWYRNGVVLEPSRWVQMQWSGQRATLTLIHLNKEDEGLYTLRINTKSGFDSYSAFVFVRDEDVEVEGVPVAPLDVRCQDANKDYVVVTWKQPAVEGSSPILGYFIDRCEVGTHHWSQCNDTPVKYARFPVTGLIEGRTYIFRVSALNLAGVSRPSRVSDPVVAMDPADRARLRAGISAPWTGMIKFTEEDPTVGVIPGPATDLAVTEATKSYVVLSWNPPVQRGHEGVMYYVEKCMVGTDTWQRVNTGMPAKSPRFALFDLAEGKSYTFRVRCCNSAGVSEPSEETGATTVGDRLDLPSAPGPIVPIRNTASSVVVTWRASKESRELVRYYVEVSVVGSNVWVPCNNKPVKDTRFVCHGLKTGDTCVFRVKAVNAAGYSTYSSESESCIVKAAIEVPCPPSALTMVERVRDTMVLNWEAPAKTGGADIRGYYLDYRSVKGSVVSKWHEINTKAVTGTSYKVENLKENVLYQFQVRAVNQAGISESCITSLAFECKEWTVALPGPPHGLHMLELRKDSLVLLWEPPTFTGRSPITGYYVDIKEGNGKWIGVQDRSTSNTYLQISGLKEGASYTLRVHAKNIAGVGGPSEATAPVVAQTRPGTNEIVVDVDDDGVISLIFECSEMTESSQFVWSKNYKALTDTSRLTVETVKGKSRAIFNDPSLEDLGIYSCVVTNTDGISASYTLTEEGLRRLLDISHDHKFPIIPFKTEMSVELQEKGRVRFWAQVAKFTSKCQVEYVFNDNIITQGKKYTMNFDTKTGIIEMFMDSLEITDEGTFTFNLVDGKATGRTSLVLIGKEFTELQKKSEFERAEWVRRQGPHFVEYLSFEVTQECNVYLKCRVGNIKAETEITWFKDGIEIAEDDEDAQKIAIADAVLSFNIGKLVKKNEKEVKKKPAAEGTPKKPKLSKKDAGVYEVKLLDERGKDKTLLDLTEAGYKAVLNEMFRVIAHSSTELKVQSTEHGIILYSFVVYHTEELPVGWFHKDGKISYSDRVQCGVTGEQLWLKINEPTDKDKGKYAIDIFAGEGSVRRVLDLTGQVWEEAYSEFQRLKAAAIAERNRARVIGGLPDVVTIQEGKSLNLTGNVWGDPLPEVSWLKNDKQLVPDDHITLKLEHGRFASINIAAVSSSDSGKYALLVKNKYGTEAGEFTVSVYIPEDEAEKKESALRLSSRNDRVTLPSARKLTTKRNVNSSSSHRYITASSHKADTMNYVGQLAGQVLVTVKELYKGINQATLSGCIDVVVVRQKDGTYQCSPFHVRFGKLGVLRSKEKVIDIEINGDPVDLHMKLGDNGEAFFVQEMEVQDETVPAHLATSPIPTESHMFWVGSDRGTTQGLDNDPLDLEEPPELPVPSTGTAKKKKRRRKKHKLDPRREEMTPPASVSASANTDDIFEMDLSTDEEATPSTRSSSISTLKEVEPRVPAVRHSPESYPYSDGDWSPDDSHTMSEVFSPKSDSELVIRPSESMLKMESHMQWTWGEFPEPTRMAKKDKTELPKTVKITPSENTHFRVILSSEAMEPEADVKDIMEPAPVCTIVKPEPRTPATPITPLMSSDCIAASTPSEPQTTAPNPQGGAVMDVCPKTDSPSKKKGVPKRSQHQGPEDIYLDDLNVLEPDVAARYFPKSDSDSKHWMDSGMHSGSQSPQSVGSAAADSGTECMSDSASDLPDVTLSLCGGLSENAEISKEKFMEHIVTYNEFAENPAIIDNPNLVVKIGNRYYNWTLAAPLILSLQAFQKNLPKATEEAWVKERMPKKSGRWWFWRKRADSTIKQSENAGKLEMKEEQLKEGEASLENDPCKVESRESSSDEEGKEVSAAAASLERSAQTEPQPQTQTSTLSYRKSLRLSSDQIAKLKLKDGPNDVTFSITTQYQGTCRCEGTIYLWDWDDKVIISDIDGTITKSDVFGQILPQLGKDWTHQGIAKLYHSVAENGYKFLYCSARAIGMADMTRGYLQWVNDGGTILPRGPLMLSPSSLFSAFHREVIEKKPEIFKIECLTDIKNLFQSNKHPFYAAFGNRTNDVFAYKEVGVPVCRIFTVNPKGELIQEQTKGNKTSYGRLSELVEHVFPLLSKEHSSAFTFPEFSSFCFWRQPIPAINPDDLLS</sequence>
<feature type="compositionally biased region" description="Basic residues" evidence="12">
    <location>
        <begin position="1708"/>
        <end position="1721"/>
    </location>
</feature>
<feature type="compositionally biased region" description="Polar residues" evidence="12">
    <location>
        <begin position="1754"/>
        <end position="1764"/>
    </location>
</feature>
<dbReference type="PRINTS" id="PR00014">
    <property type="entry name" value="FNTYPEIII"/>
</dbReference>
<evidence type="ECO:0000256" key="3">
    <source>
        <dbReference type="ARBA" id="ARBA00004496"/>
    </source>
</evidence>
<evidence type="ECO:0000256" key="12">
    <source>
        <dbReference type="SAM" id="MobiDB-lite"/>
    </source>
</evidence>
<feature type="domain" description="Ig-like" evidence="13">
    <location>
        <begin position="202"/>
        <end position="295"/>
    </location>
</feature>
<evidence type="ECO:0000256" key="5">
    <source>
        <dbReference type="ARBA" id="ARBA00012638"/>
    </source>
</evidence>
<dbReference type="GO" id="GO:0019432">
    <property type="term" value="P:triglyceride biosynthetic process"/>
    <property type="evidence" value="ECO:0007669"/>
    <property type="project" value="TreeGrafter"/>
</dbReference>
<evidence type="ECO:0000256" key="2">
    <source>
        <dbReference type="ARBA" id="ARBA00001946"/>
    </source>
</evidence>
<feature type="domain" description="Fibronectin type-III" evidence="14">
    <location>
        <begin position="754"/>
        <end position="852"/>
    </location>
</feature>
<feature type="domain" description="Fibronectin type-III" evidence="14">
    <location>
        <begin position="655"/>
        <end position="748"/>
    </location>
</feature>
<dbReference type="InterPro" id="IPR013209">
    <property type="entry name" value="LNS2"/>
</dbReference>
<feature type="domain" description="Ig-like" evidence="13">
    <location>
        <begin position="1173"/>
        <end position="1210"/>
    </location>
</feature>
<evidence type="ECO:0000313" key="16">
    <source>
        <dbReference type="Proteomes" id="UP001187315"/>
    </source>
</evidence>
<accession>A0AA88NPW8</accession>
<dbReference type="Pfam" id="PF07679">
    <property type="entry name" value="I-set"/>
    <property type="match status" value="3"/>
</dbReference>
<keyword evidence="9" id="KW-0378">Hydrolase</keyword>
<feature type="domain" description="Ig-like" evidence="13">
    <location>
        <begin position="311"/>
        <end position="412"/>
    </location>
</feature>
<feature type="region of interest" description="Disordered" evidence="12">
    <location>
        <begin position="1905"/>
        <end position="1959"/>
    </location>
</feature>
<evidence type="ECO:0000256" key="9">
    <source>
        <dbReference type="ARBA" id="ARBA00022801"/>
    </source>
</evidence>
<dbReference type="FunFam" id="2.60.40.10:FF:000124">
    <property type="entry name" value="Myomesin 1"/>
    <property type="match status" value="1"/>
</dbReference>
<dbReference type="GO" id="GO:0005789">
    <property type="term" value="C:endoplasmic reticulum membrane"/>
    <property type="evidence" value="ECO:0007669"/>
    <property type="project" value="TreeGrafter"/>
</dbReference>
<comment type="catalytic activity">
    <reaction evidence="1">
        <text>a 1,2-diacyl-sn-glycero-3-phosphate + H2O = a 1,2-diacyl-sn-glycerol + phosphate</text>
        <dbReference type="Rhea" id="RHEA:27429"/>
        <dbReference type="ChEBI" id="CHEBI:15377"/>
        <dbReference type="ChEBI" id="CHEBI:17815"/>
        <dbReference type="ChEBI" id="CHEBI:43474"/>
        <dbReference type="ChEBI" id="CHEBI:58608"/>
        <dbReference type="EC" id="3.1.3.4"/>
    </reaction>
    <physiologicalReaction direction="left-to-right" evidence="1">
        <dbReference type="Rhea" id="RHEA:27430"/>
    </physiologicalReaction>
</comment>
<dbReference type="PROSITE" id="PS50853">
    <property type="entry name" value="FN3"/>
    <property type="match status" value="5"/>
</dbReference>
<dbReference type="SUPFAM" id="SSF49265">
    <property type="entry name" value="Fibronectin type III"/>
    <property type="match status" value="3"/>
</dbReference>
<dbReference type="InterPro" id="IPR031703">
    <property type="entry name" value="Lipin_mid"/>
</dbReference>
<feature type="region of interest" description="Disordered" evidence="12">
    <location>
        <begin position="43"/>
        <end position="91"/>
    </location>
</feature>
<dbReference type="InterPro" id="IPR013098">
    <property type="entry name" value="Ig_I-set"/>
</dbReference>
<keyword evidence="7" id="KW-0963">Cytoplasm</keyword>
<comment type="similarity">
    <text evidence="4">Belongs to the lipin family.</text>
</comment>
<dbReference type="Gene3D" id="2.60.40.10">
    <property type="entry name" value="Immunoglobulins"/>
    <property type="match status" value="12"/>
</dbReference>
<dbReference type="InterPro" id="IPR007110">
    <property type="entry name" value="Ig-like_dom"/>
</dbReference>
<evidence type="ECO:0000256" key="8">
    <source>
        <dbReference type="ARBA" id="ARBA00022737"/>
    </source>
</evidence>
<evidence type="ECO:0000313" key="15">
    <source>
        <dbReference type="EMBL" id="KAK2860697.1"/>
    </source>
</evidence>
<gene>
    <name evidence="15" type="ORF">Q7C36_004863</name>
</gene>
<feature type="domain" description="Ig-like" evidence="13">
    <location>
        <begin position="947"/>
        <end position="1040"/>
    </location>
</feature>
<dbReference type="GO" id="GO:0045944">
    <property type="term" value="P:positive regulation of transcription by RNA polymerase II"/>
    <property type="evidence" value="ECO:0007669"/>
    <property type="project" value="TreeGrafter"/>
</dbReference>
<keyword evidence="10" id="KW-0514">Muscle protein</keyword>
<dbReference type="SMART" id="SM00408">
    <property type="entry name" value="IGc2"/>
    <property type="match status" value="4"/>
</dbReference>
<protein>
    <recommendedName>
        <fullName evidence="5">phosphatidate phosphatase</fullName>
        <ecNumber evidence="5">3.1.3.4</ecNumber>
    </recommendedName>
</protein>
<organism evidence="15 16">
    <name type="scientific">Tachysurus vachellii</name>
    <name type="common">Darkbarbel catfish</name>
    <name type="synonym">Pelteobagrus vachellii</name>
    <dbReference type="NCBI Taxonomy" id="175792"/>
    <lineage>
        <taxon>Eukaryota</taxon>
        <taxon>Metazoa</taxon>
        <taxon>Chordata</taxon>
        <taxon>Craniata</taxon>
        <taxon>Vertebrata</taxon>
        <taxon>Euteleostomi</taxon>
        <taxon>Actinopterygii</taxon>
        <taxon>Neopterygii</taxon>
        <taxon>Teleostei</taxon>
        <taxon>Ostariophysi</taxon>
        <taxon>Siluriformes</taxon>
        <taxon>Bagridae</taxon>
        <taxon>Tachysurus</taxon>
    </lineage>
</organism>
<dbReference type="PANTHER" id="PTHR12181">
    <property type="entry name" value="LIPIN"/>
    <property type="match status" value="1"/>
</dbReference>
<dbReference type="Pfam" id="PF04571">
    <property type="entry name" value="Lipin_N"/>
    <property type="match status" value="1"/>
</dbReference>
<keyword evidence="16" id="KW-1185">Reference proteome</keyword>
<evidence type="ECO:0000256" key="10">
    <source>
        <dbReference type="ARBA" id="ARBA00023179"/>
    </source>
</evidence>
<dbReference type="GO" id="GO:0005829">
    <property type="term" value="C:cytosol"/>
    <property type="evidence" value="ECO:0007669"/>
    <property type="project" value="TreeGrafter"/>
</dbReference>
<dbReference type="GO" id="GO:0003713">
    <property type="term" value="F:transcription coactivator activity"/>
    <property type="evidence" value="ECO:0007669"/>
    <property type="project" value="TreeGrafter"/>
</dbReference>
<dbReference type="FunFam" id="2.60.40.10:FF:000192">
    <property type="entry name" value="Myomesin 1"/>
    <property type="match status" value="1"/>
</dbReference>
<feature type="domain" description="Fibronectin type-III" evidence="14">
    <location>
        <begin position="859"/>
        <end position="955"/>
    </location>
</feature>
<keyword evidence="11" id="KW-0393">Immunoglobulin domain</keyword>
<evidence type="ECO:0000259" key="13">
    <source>
        <dbReference type="PROSITE" id="PS50835"/>
    </source>
</evidence>
<feature type="domain" description="Fibronectin type-III" evidence="14">
    <location>
        <begin position="426"/>
        <end position="521"/>
    </location>
</feature>
<dbReference type="SMART" id="SM00775">
    <property type="entry name" value="LNS2"/>
    <property type="match status" value="1"/>
</dbReference>
<feature type="region of interest" description="Disordered" evidence="12">
    <location>
        <begin position="1674"/>
        <end position="1807"/>
    </location>
</feature>
<dbReference type="Proteomes" id="UP001187315">
    <property type="component" value="Unassembled WGS sequence"/>
</dbReference>
<evidence type="ECO:0000256" key="1">
    <source>
        <dbReference type="ARBA" id="ARBA00001180"/>
    </source>
</evidence>
<keyword evidence="6" id="KW-0787">Thick filament</keyword>
<dbReference type="GO" id="GO:0005634">
    <property type="term" value="C:nucleus"/>
    <property type="evidence" value="ECO:0007669"/>
    <property type="project" value="TreeGrafter"/>
</dbReference>
<reference evidence="15" key="1">
    <citation type="submission" date="2023-08" db="EMBL/GenBank/DDBJ databases">
        <title>Pelteobagrus vachellii genome.</title>
        <authorList>
            <person name="Liu H."/>
        </authorList>
    </citation>
    <scope>NUCLEOTIDE SEQUENCE</scope>
    <source>
        <strain evidence="15">PRFRI_2022a</strain>
        <tissue evidence="15">Muscle</tissue>
    </source>
</reference>
<dbReference type="FunFam" id="2.60.40.10:FF:000197">
    <property type="entry name" value="Myomesin 1"/>
    <property type="match status" value="1"/>
</dbReference>
<dbReference type="SMART" id="SM00060">
    <property type="entry name" value="FN3"/>
    <property type="match status" value="5"/>
</dbReference>
<dbReference type="GO" id="GO:0009062">
    <property type="term" value="P:fatty acid catabolic process"/>
    <property type="evidence" value="ECO:0007669"/>
    <property type="project" value="TreeGrafter"/>
</dbReference>
<dbReference type="InterPro" id="IPR003598">
    <property type="entry name" value="Ig_sub2"/>
</dbReference>
<feature type="compositionally biased region" description="Basic residues" evidence="12">
    <location>
        <begin position="1939"/>
        <end position="1948"/>
    </location>
</feature>
<feature type="compositionally biased region" description="Basic and acidic residues" evidence="12">
    <location>
        <begin position="73"/>
        <end position="91"/>
    </location>
</feature>
<dbReference type="PANTHER" id="PTHR12181:SF11">
    <property type="entry name" value="PHOSPHATIDATE PHOSPHATASE LPIN2"/>
    <property type="match status" value="1"/>
</dbReference>
<feature type="region of interest" description="Disordered" evidence="12">
    <location>
        <begin position="1974"/>
        <end position="2011"/>
    </location>
</feature>
<feature type="compositionally biased region" description="Polar residues" evidence="12">
    <location>
        <begin position="1988"/>
        <end position="1998"/>
    </location>
</feature>
<dbReference type="GO" id="GO:0005198">
    <property type="term" value="F:structural molecule activity"/>
    <property type="evidence" value="ECO:0007669"/>
    <property type="project" value="UniProtKB-ARBA"/>
</dbReference>
<comment type="caution">
    <text evidence="15">The sequence shown here is derived from an EMBL/GenBank/DDBJ whole genome shotgun (WGS) entry which is preliminary data.</text>
</comment>
<dbReference type="InterPro" id="IPR026058">
    <property type="entry name" value="LIPIN"/>
</dbReference>
<dbReference type="FunFam" id="2.60.40.10:FF:000179">
    <property type="entry name" value="Myomesin 2"/>
    <property type="match status" value="1"/>
</dbReference>
<dbReference type="InterPro" id="IPR036179">
    <property type="entry name" value="Ig-like_dom_sf"/>
</dbReference>
<comment type="subcellular location">
    <subcellularLocation>
        <location evidence="3">Cytoplasm</location>
    </subcellularLocation>
</comment>